<dbReference type="AlphaFoldDB" id="A0A430ATI2"/>
<dbReference type="CDD" id="cd06261">
    <property type="entry name" value="TM_PBP2"/>
    <property type="match status" value="1"/>
</dbReference>
<dbReference type="GO" id="GO:0055085">
    <property type="term" value="P:transmembrane transport"/>
    <property type="evidence" value="ECO:0007669"/>
    <property type="project" value="InterPro"/>
</dbReference>
<comment type="subcellular location">
    <subcellularLocation>
        <location evidence="1 7">Cell membrane</location>
        <topology evidence="1 7">Multi-pass membrane protein</topology>
    </subcellularLocation>
</comment>
<organism evidence="9 10">
    <name type="scientific">Vagococcus carniphilus</name>
    <dbReference type="NCBI Taxonomy" id="218144"/>
    <lineage>
        <taxon>Bacteria</taxon>
        <taxon>Bacillati</taxon>
        <taxon>Bacillota</taxon>
        <taxon>Bacilli</taxon>
        <taxon>Lactobacillales</taxon>
        <taxon>Enterococcaceae</taxon>
        <taxon>Vagococcus</taxon>
    </lineage>
</organism>
<evidence type="ECO:0000256" key="3">
    <source>
        <dbReference type="ARBA" id="ARBA00022475"/>
    </source>
</evidence>
<keyword evidence="3" id="KW-1003">Cell membrane</keyword>
<evidence type="ECO:0000256" key="4">
    <source>
        <dbReference type="ARBA" id="ARBA00022692"/>
    </source>
</evidence>
<keyword evidence="6 7" id="KW-0472">Membrane</keyword>
<dbReference type="GeneID" id="95579472"/>
<evidence type="ECO:0000256" key="5">
    <source>
        <dbReference type="ARBA" id="ARBA00022989"/>
    </source>
</evidence>
<name>A0A430ATI2_9ENTE</name>
<dbReference type="Pfam" id="PF00528">
    <property type="entry name" value="BPD_transp_1"/>
    <property type="match status" value="1"/>
</dbReference>
<dbReference type="SUPFAM" id="SSF161098">
    <property type="entry name" value="MetI-like"/>
    <property type="match status" value="1"/>
</dbReference>
<dbReference type="RefSeq" id="WP_126795740.1">
    <property type="nucleotide sequence ID" value="NZ_CP060720.1"/>
</dbReference>
<dbReference type="PROSITE" id="PS50928">
    <property type="entry name" value="ABC_TM1"/>
    <property type="match status" value="1"/>
</dbReference>
<feature type="transmembrane region" description="Helical" evidence="7">
    <location>
        <begin position="217"/>
        <end position="238"/>
    </location>
</feature>
<dbReference type="InterPro" id="IPR035906">
    <property type="entry name" value="MetI-like_sf"/>
</dbReference>
<evidence type="ECO:0000256" key="1">
    <source>
        <dbReference type="ARBA" id="ARBA00004651"/>
    </source>
</evidence>
<gene>
    <name evidence="9" type="ORF">CBF28_12400</name>
</gene>
<keyword evidence="2 7" id="KW-0813">Transport</keyword>
<comment type="similarity">
    <text evidence="7">Belongs to the binding-protein-dependent transport system permease family.</text>
</comment>
<evidence type="ECO:0000259" key="8">
    <source>
        <dbReference type="PROSITE" id="PS50928"/>
    </source>
</evidence>
<evidence type="ECO:0000256" key="7">
    <source>
        <dbReference type="RuleBase" id="RU363032"/>
    </source>
</evidence>
<dbReference type="Gene3D" id="1.10.3720.10">
    <property type="entry name" value="MetI-like"/>
    <property type="match status" value="1"/>
</dbReference>
<sequence length="249" mass="28124">MVKKNPLLQTLIAFITLNALWYVASLMLNQDMLPSPVLVYQHLFQMDMAKLSLHVYNSLIRLFWGMLIAVVIGFFVGLLMGSVEKWNKLLDPVVYLTYPIPKIALLPIIMLLFGLGNTSKIILITLIVVFQVILSVRDGIKNIPTSYYKSLKVLGASSFQQFYMITLPAGLASVLSALRIALGTAIAILFFTEVYGTEYGLGYFVMDAWGRLDYLDMYSGILVLSAVAFLLFLMIDLLESRLLKWREFN</sequence>
<dbReference type="GO" id="GO:0005886">
    <property type="term" value="C:plasma membrane"/>
    <property type="evidence" value="ECO:0007669"/>
    <property type="project" value="UniProtKB-SubCell"/>
</dbReference>
<dbReference type="EMBL" id="NGKB01000014">
    <property type="protein sequence ID" value="RSU11374.1"/>
    <property type="molecule type" value="Genomic_DNA"/>
</dbReference>
<feature type="transmembrane region" description="Helical" evidence="7">
    <location>
        <begin position="93"/>
        <end position="115"/>
    </location>
</feature>
<comment type="caution">
    <text evidence="9">The sequence shown here is derived from an EMBL/GenBank/DDBJ whole genome shotgun (WGS) entry which is preliminary data.</text>
</comment>
<dbReference type="InterPro" id="IPR000515">
    <property type="entry name" value="MetI-like"/>
</dbReference>
<proteinExistence type="inferred from homology"/>
<feature type="transmembrane region" description="Helical" evidence="7">
    <location>
        <begin position="161"/>
        <end position="191"/>
    </location>
</feature>
<keyword evidence="5 7" id="KW-1133">Transmembrane helix</keyword>
<dbReference type="OrthoDB" id="9804353at2"/>
<evidence type="ECO:0000256" key="2">
    <source>
        <dbReference type="ARBA" id="ARBA00022448"/>
    </source>
</evidence>
<feature type="transmembrane region" description="Helical" evidence="7">
    <location>
        <begin position="7"/>
        <end position="28"/>
    </location>
</feature>
<evidence type="ECO:0000313" key="10">
    <source>
        <dbReference type="Proteomes" id="UP000288028"/>
    </source>
</evidence>
<evidence type="ECO:0000256" key="6">
    <source>
        <dbReference type="ARBA" id="ARBA00023136"/>
    </source>
</evidence>
<feature type="transmembrane region" description="Helical" evidence="7">
    <location>
        <begin position="121"/>
        <end position="140"/>
    </location>
</feature>
<reference evidence="9 10" key="1">
    <citation type="submission" date="2017-05" db="EMBL/GenBank/DDBJ databases">
        <title>Vagococcus spp. assemblies.</title>
        <authorList>
            <person name="Gulvik C.A."/>
        </authorList>
    </citation>
    <scope>NUCLEOTIDE SEQUENCE [LARGE SCALE GENOMIC DNA]</scope>
    <source>
        <strain evidence="9 10">SS1714</strain>
    </source>
</reference>
<evidence type="ECO:0000313" key="9">
    <source>
        <dbReference type="EMBL" id="RSU11374.1"/>
    </source>
</evidence>
<keyword evidence="4 7" id="KW-0812">Transmembrane</keyword>
<dbReference type="Proteomes" id="UP000288028">
    <property type="component" value="Unassembled WGS sequence"/>
</dbReference>
<dbReference type="PANTHER" id="PTHR30151:SF0">
    <property type="entry name" value="ABC TRANSPORTER PERMEASE PROTEIN MJ0413-RELATED"/>
    <property type="match status" value="1"/>
</dbReference>
<accession>A0A430ATI2</accession>
<feature type="domain" description="ABC transmembrane type-1" evidence="8">
    <location>
        <begin position="55"/>
        <end position="239"/>
    </location>
</feature>
<protein>
    <submittedName>
        <fullName evidence="9">ABC transporter permease</fullName>
    </submittedName>
</protein>
<feature type="transmembrane region" description="Helical" evidence="7">
    <location>
        <begin position="62"/>
        <end position="81"/>
    </location>
</feature>
<dbReference type="PANTHER" id="PTHR30151">
    <property type="entry name" value="ALKANE SULFONATE ABC TRANSPORTER-RELATED, MEMBRANE SUBUNIT"/>
    <property type="match status" value="1"/>
</dbReference>
<keyword evidence="10" id="KW-1185">Reference proteome</keyword>